<dbReference type="Proteomes" id="UP000215914">
    <property type="component" value="Unassembled WGS sequence"/>
</dbReference>
<dbReference type="EMBL" id="MNCJ02000323">
    <property type="protein sequence ID" value="KAF5796564.1"/>
    <property type="molecule type" value="Genomic_DNA"/>
</dbReference>
<evidence type="ECO:0000313" key="2">
    <source>
        <dbReference type="Proteomes" id="UP000215914"/>
    </source>
</evidence>
<organism evidence="1 2">
    <name type="scientific">Helianthus annuus</name>
    <name type="common">Common sunflower</name>
    <dbReference type="NCBI Taxonomy" id="4232"/>
    <lineage>
        <taxon>Eukaryota</taxon>
        <taxon>Viridiplantae</taxon>
        <taxon>Streptophyta</taxon>
        <taxon>Embryophyta</taxon>
        <taxon>Tracheophyta</taxon>
        <taxon>Spermatophyta</taxon>
        <taxon>Magnoliopsida</taxon>
        <taxon>eudicotyledons</taxon>
        <taxon>Gunneridae</taxon>
        <taxon>Pentapetalae</taxon>
        <taxon>asterids</taxon>
        <taxon>campanulids</taxon>
        <taxon>Asterales</taxon>
        <taxon>Asteraceae</taxon>
        <taxon>Asteroideae</taxon>
        <taxon>Heliantheae alliance</taxon>
        <taxon>Heliantheae</taxon>
        <taxon>Helianthus</taxon>
    </lineage>
</organism>
<sequence length="68" mass="7962">MVSELCALDPVCFEVADLVIILDRSSRSWVFRFLYKSIRNPRVSWGCEESSLLWWFLHSVLVSKSLKI</sequence>
<keyword evidence="2" id="KW-1185">Reference proteome</keyword>
<accession>A0A9K3NDV3</accession>
<proteinExistence type="predicted"/>
<dbReference type="Gramene" id="mRNA:HanXRQr2_Chr08g0353031">
    <property type="protein sequence ID" value="mRNA:HanXRQr2_Chr08g0353031"/>
    <property type="gene ID" value="HanXRQr2_Chr08g0353031"/>
</dbReference>
<gene>
    <name evidence="1" type="ORF">HanXRQr2_Chr08g0353031</name>
</gene>
<dbReference type="AlphaFoldDB" id="A0A9K3NDV3"/>
<comment type="caution">
    <text evidence="1">The sequence shown here is derived from an EMBL/GenBank/DDBJ whole genome shotgun (WGS) entry which is preliminary data.</text>
</comment>
<reference evidence="1" key="2">
    <citation type="submission" date="2020-06" db="EMBL/GenBank/DDBJ databases">
        <title>Helianthus annuus Genome sequencing and assembly Release 2.</title>
        <authorList>
            <person name="Gouzy J."/>
            <person name="Langlade N."/>
            <person name="Munos S."/>
        </authorList>
    </citation>
    <scope>NUCLEOTIDE SEQUENCE</scope>
    <source>
        <tissue evidence="1">Leaves</tissue>
    </source>
</reference>
<name>A0A9K3NDV3_HELAN</name>
<protein>
    <submittedName>
        <fullName evidence="1">Uncharacterized protein</fullName>
    </submittedName>
</protein>
<reference evidence="1" key="1">
    <citation type="journal article" date="2017" name="Nature">
        <title>The sunflower genome provides insights into oil metabolism, flowering and Asterid evolution.</title>
        <authorList>
            <person name="Badouin H."/>
            <person name="Gouzy J."/>
            <person name="Grassa C.J."/>
            <person name="Murat F."/>
            <person name="Staton S.E."/>
            <person name="Cottret L."/>
            <person name="Lelandais-Briere C."/>
            <person name="Owens G.L."/>
            <person name="Carrere S."/>
            <person name="Mayjonade B."/>
            <person name="Legrand L."/>
            <person name="Gill N."/>
            <person name="Kane N.C."/>
            <person name="Bowers J.E."/>
            <person name="Hubner S."/>
            <person name="Bellec A."/>
            <person name="Berard A."/>
            <person name="Berges H."/>
            <person name="Blanchet N."/>
            <person name="Boniface M.C."/>
            <person name="Brunel D."/>
            <person name="Catrice O."/>
            <person name="Chaidir N."/>
            <person name="Claudel C."/>
            <person name="Donnadieu C."/>
            <person name="Faraut T."/>
            <person name="Fievet G."/>
            <person name="Helmstetter N."/>
            <person name="King M."/>
            <person name="Knapp S.J."/>
            <person name="Lai Z."/>
            <person name="Le Paslier M.C."/>
            <person name="Lippi Y."/>
            <person name="Lorenzon L."/>
            <person name="Mandel J.R."/>
            <person name="Marage G."/>
            <person name="Marchand G."/>
            <person name="Marquand E."/>
            <person name="Bret-Mestries E."/>
            <person name="Morien E."/>
            <person name="Nambeesan S."/>
            <person name="Nguyen T."/>
            <person name="Pegot-Espagnet P."/>
            <person name="Pouilly N."/>
            <person name="Raftis F."/>
            <person name="Sallet E."/>
            <person name="Schiex T."/>
            <person name="Thomas J."/>
            <person name="Vandecasteele C."/>
            <person name="Vares D."/>
            <person name="Vear F."/>
            <person name="Vautrin S."/>
            <person name="Crespi M."/>
            <person name="Mangin B."/>
            <person name="Burke J.M."/>
            <person name="Salse J."/>
            <person name="Munos S."/>
            <person name="Vincourt P."/>
            <person name="Rieseberg L.H."/>
            <person name="Langlade N.B."/>
        </authorList>
    </citation>
    <scope>NUCLEOTIDE SEQUENCE</scope>
    <source>
        <tissue evidence="1">Leaves</tissue>
    </source>
</reference>
<evidence type="ECO:0000313" key="1">
    <source>
        <dbReference type="EMBL" id="KAF5796564.1"/>
    </source>
</evidence>